<evidence type="ECO:0000313" key="2">
    <source>
        <dbReference type="EMBL" id="MBB4865306.1"/>
    </source>
</evidence>
<keyword evidence="1" id="KW-1133">Transmembrane helix</keyword>
<reference evidence="2 3" key="1">
    <citation type="submission" date="2020-08" db="EMBL/GenBank/DDBJ databases">
        <title>Functional genomics of gut bacteria from endangered species of beetles.</title>
        <authorList>
            <person name="Carlos-Shanley C."/>
        </authorList>
    </citation>
    <scope>NUCLEOTIDE SEQUENCE [LARGE SCALE GENOMIC DNA]</scope>
    <source>
        <strain evidence="2 3">S00179</strain>
    </source>
</reference>
<keyword evidence="1" id="KW-0472">Membrane</keyword>
<protein>
    <submittedName>
        <fullName evidence="2">Uncharacterized protein</fullName>
    </submittedName>
</protein>
<proteinExistence type="predicted"/>
<dbReference type="Proteomes" id="UP000566995">
    <property type="component" value="Unassembled WGS sequence"/>
</dbReference>
<sequence length="120" mass="13273">MPNNPCANPTHHEEHISFRCMNATKHIKRIALAAFSIYLLCLVNYSAGALALRFMFAIKGIELEIPYWLHSQKSDDVSDLTELVGIFVSGLGVCAGLFARGAIIQTTKGICSLRQKAFFK</sequence>
<organism evidence="2 3">
    <name type="scientific">Pseudomonas nitroreducens</name>
    <dbReference type="NCBI Taxonomy" id="46680"/>
    <lineage>
        <taxon>Bacteria</taxon>
        <taxon>Pseudomonadati</taxon>
        <taxon>Pseudomonadota</taxon>
        <taxon>Gammaproteobacteria</taxon>
        <taxon>Pseudomonadales</taxon>
        <taxon>Pseudomonadaceae</taxon>
        <taxon>Pseudomonas</taxon>
    </lineage>
</organism>
<evidence type="ECO:0000256" key="1">
    <source>
        <dbReference type="SAM" id="Phobius"/>
    </source>
</evidence>
<name>A0A7W7KMP2_PSENT</name>
<keyword evidence="1" id="KW-0812">Transmembrane</keyword>
<comment type="caution">
    <text evidence="2">The sequence shown here is derived from an EMBL/GenBank/DDBJ whole genome shotgun (WGS) entry which is preliminary data.</text>
</comment>
<feature type="transmembrane region" description="Helical" evidence="1">
    <location>
        <begin position="83"/>
        <end position="104"/>
    </location>
</feature>
<gene>
    <name evidence="2" type="ORF">HNP46_004187</name>
</gene>
<feature type="transmembrane region" description="Helical" evidence="1">
    <location>
        <begin position="30"/>
        <end position="56"/>
    </location>
</feature>
<accession>A0A7W7KMP2</accession>
<dbReference type="EMBL" id="JACHLI010000018">
    <property type="protein sequence ID" value="MBB4865306.1"/>
    <property type="molecule type" value="Genomic_DNA"/>
</dbReference>
<dbReference type="RefSeq" id="WP_184592642.1">
    <property type="nucleotide sequence ID" value="NZ_JACHLI010000018.1"/>
</dbReference>
<dbReference type="AlphaFoldDB" id="A0A7W7KMP2"/>
<evidence type="ECO:0000313" key="3">
    <source>
        <dbReference type="Proteomes" id="UP000566995"/>
    </source>
</evidence>